<name>A0A9E8SP36_9BACT</name>
<dbReference type="Pfam" id="PF16344">
    <property type="entry name" value="FecR_C"/>
    <property type="match status" value="1"/>
</dbReference>
<evidence type="ECO:0000259" key="3">
    <source>
        <dbReference type="Pfam" id="PF16344"/>
    </source>
</evidence>
<dbReference type="GO" id="GO:0016989">
    <property type="term" value="F:sigma factor antagonist activity"/>
    <property type="evidence" value="ECO:0007669"/>
    <property type="project" value="TreeGrafter"/>
</dbReference>
<feature type="domain" description="FecR protein" evidence="2">
    <location>
        <begin position="156"/>
        <end position="240"/>
    </location>
</feature>
<dbReference type="PIRSF" id="PIRSF018266">
    <property type="entry name" value="FecR"/>
    <property type="match status" value="1"/>
</dbReference>
<keyword evidence="5" id="KW-1185">Reference proteome</keyword>
<keyword evidence="1" id="KW-1133">Transmembrane helix</keyword>
<evidence type="ECO:0000259" key="2">
    <source>
        <dbReference type="Pfam" id="PF04773"/>
    </source>
</evidence>
<dbReference type="InterPro" id="IPR012373">
    <property type="entry name" value="Ferrdict_sens_TM"/>
</dbReference>
<dbReference type="Gene3D" id="3.55.50.30">
    <property type="match status" value="1"/>
</dbReference>
<dbReference type="Pfam" id="PF04773">
    <property type="entry name" value="FecR"/>
    <property type="match status" value="1"/>
</dbReference>
<dbReference type="Proteomes" id="UP001164653">
    <property type="component" value="Chromosome"/>
</dbReference>
<feature type="domain" description="Protein FecR C-terminal" evidence="3">
    <location>
        <begin position="296"/>
        <end position="362"/>
    </location>
</feature>
<evidence type="ECO:0000313" key="5">
    <source>
        <dbReference type="Proteomes" id="UP001164653"/>
    </source>
</evidence>
<dbReference type="EMBL" id="CP112998">
    <property type="protein sequence ID" value="WAC14984.1"/>
    <property type="molecule type" value="Genomic_DNA"/>
</dbReference>
<dbReference type="PANTHER" id="PTHR30273">
    <property type="entry name" value="PERIPLASMIC SIGNAL SENSOR AND SIGMA FACTOR ACTIVATOR FECR-RELATED"/>
    <property type="match status" value="1"/>
</dbReference>
<protein>
    <submittedName>
        <fullName evidence="4">FecR domain-containing protein</fullName>
    </submittedName>
</protein>
<keyword evidence="1" id="KW-0812">Transmembrane</keyword>
<dbReference type="AlphaFoldDB" id="A0A9E8SP36"/>
<organism evidence="4 5">
    <name type="scientific">Dyadobacter pollutisoli</name>
    <dbReference type="NCBI Taxonomy" id="2910158"/>
    <lineage>
        <taxon>Bacteria</taxon>
        <taxon>Pseudomonadati</taxon>
        <taxon>Bacteroidota</taxon>
        <taxon>Cytophagia</taxon>
        <taxon>Cytophagales</taxon>
        <taxon>Spirosomataceae</taxon>
        <taxon>Dyadobacter</taxon>
    </lineage>
</organism>
<proteinExistence type="predicted"/>
<keyword evidence="1" id="KW-0472">Membrane</keyword>
<dbReference type="RefSeq" id="WP_244820351.1">
    <property type="nucleotide sequence ID" value="NZ_CP112998.1"/>
</dbReference>
<dbReference type="InterPro" id="IPR032508">
    <property type="entry name" value="FecR_C"/>
</dbReference>
<dbReference type="PANTHER" id="PTHR30273:SF2">
    <property type="entry name" value="PROTEIN FECR"/>
    <property type="match status" value="1"/>
</dbReference>
<reference evidence="4" key="1">
    <citation type="submission" date="2022-11" db="EMBL/GenBank/DDBJ databases">
        <title>Dyadobacter pollutisoli sp. nov., isolated from plastic dumped soil.</title>
        <authorList>
            <person name="Kim J.M."/>
            <person name="Kim K.R."/>
            <person name="Lee J.K."/>
            <person name="Hao L."/>
            <person name="Jeon C.O."/>
        </authorList>
    </citation>
    <scope>NUCLEOTIDE SEQUENCE</scope>
    <source>
        <strain evidence="4">U1</strain>
    </source>
</reference>
<sequence length="368" mass="41938">MKDDNFGCESLLNDDSFINWVLYGKDSFVWEEFVLLNPEHKDTIIRASQIIKELHEAEKITPSSADENKVWTRITTTLEAESQEVNASDPAEGRPAEGRYRKYKLVVSAAFLVLMLFGVWHFYISKNQITYRELVTHAGNVQELKEYINSGELPLKVKLPDGSVVTLSKNSKLSYPKQFEKQKRVVLMSGDAFFEVTKDPFRPFFVYANETITKVLGTSFRITAFDDEKKVTVNVRTGRVSVYKQSRIQTADPETMGLVLLPNQKVTFDRESESLVKNLIEIPVPIVTVPANEKKTFDEVPVSEIFTQLEKRYGIRIIYDQEQISKCIVSMALQNESLYDNLDVICKTIGGSYKEVDAQIVIESQGCQ</sequence>
<dbReference type="Gene3D" id="2.60.120.1440">
    <property type="match status" value="1"/>
</dbReference>
<gene>
    <name evidence="4" type="ORF">ON006_13665</name>
</gene>
<evidence type="ECO:0000313" key="4">
    <source>
        <dbReference type="EMBL" id="WAC14984.1"/>
    </source>
</evidence>
<accession>A0A9E8SP36</accession>
<evidence type="ECO:0000256" key="1">
    <source>
        <dbReference type="SAM" id="Phobius"/>
    </source>
</evidence>
<dbReference type="InterPro" id="IPR006860">
    <property type="entry name" value="FecR"/>
</dbReference>
<dbReference type="KEGG" id="dpf:ON006_13665"/>
<feature type="transmembrane region" description="Helical" evidence="1">
    <location>
        <begin position="103"/>
        <end position="123"/>
    </location>
</feature>